<dbReference type="RefSeq" id="WP_279299510.1">
    <property type="nucleotide sequence ID" value="NZ_JAOTIF010000027.1"/>
</dbReference>
<reference evidence="1" key="2">
    <citation type="submission" date="2023-04" db="EMBL/GenBank/DDBJ databases">
        <title>Paracnuella aquatica gen. nov., sp. nov., a member of the family Chitinophagaceae isolated from a hot spring.</title>
        <authorList>
            <person name="Wang C."/>
        </authorList>
    </citation>
    <scope>NUCLEOTIDE SEQUENCE</scope>
    <source>
        <strain evidence="1">LB-8</strain>
    </source>
</reference>
<sequence length="121" mass="14032">MNWFLAKITYQIICGDGDHTPQFDEQLRLIGASNEKEAFAKAKKIGLSEEDNFYNQKQQLVQWVFINVSELNQLDLVDGAELYSRITEQDHAGRYIDLIHLKAEEIQSRYYSANNYQQAIA</sequence>
<name>A0A9X2XPS5_9BACT</name>
<dbReference type="AlphaFoldDB" id="A0A9X2XPS5"/>
<proteinExistence type="predicted"/>
<accession>A0A9X2XPS5</accession>
<evidence type="ECO:0000313" key="1">
    <source>
        <dbReference type="EMBL" id="MCU7552073.1"/>
    </source>
</evidence>
<evidence type="ECO:0000313" key="2">
    <source>
        <dbReference type="Proteomes" id="UP001155483"/>
    </source>
</evidence>
<dbReference type="Pfam" id="PF14119">
    <property type="entry name" value="DUF4288"/>
    <property type="match status" value="1"/>
</dbReference>
<reference evidence="1" key="1">
    <citation type="submission" date="2022-09" db="EMBL/GenBank/DDBJ databases">
        <authorList>
            <person name="Yuan C."/>
            <person name="Ke Z."/>
        </authorList>
    </citation>
    <scope>NUCLEOTIDE SEQUENCE</scope>
    <source>
        <strain evidence="1">LB-8</strain>
    </source>
</reference>
<dbReference type="Proteomes" id="UP001155483">
    <property type="component" value="Unassembled WGS sequence"/>
</dbReference>
<comment type="caution">
    <text evidence="1">The sequence shown here is derived from an EMBL/GenBank/DDBJ whole genome shotgun (WGS) entry which is preliminary data.</text>
</comment>
<organism evidence="1 2">
    <name type="scientific">Paraflavisolibacter caeni</name>
    <dbReference type="NCBI Taxonomy" id="2982496"/>
    <lineage>
        <taxon>Bacteria</taxon>
        <taxon>Pseudomonadati</taxon>
        <taxon>Bacteroidota</taxon>
        <taxon>Chitinophagia</taxon>
        <taxon>Chitinophagales</taxon>
        <taxon>Chitinophagaceae</taxon>
        <taxon>Paraflavisolibacter</taxon>
    </lineage>
</organism>
<gene>
    <name evidence="1" type="ORF">OCK74_23340</name>
</gene>
<protein>
    <submittedName>
        <fullName evidence="1">DUF4288 domain-containing protein</fullName>
    </submittedName>
</protein>
<keyword evidence="2" id="KW-1185">Reference proteome</keyword>
<dbReference type="EMBL" id="JAOTIF010000027">
    <property type="protein sequence ID" value="MCU7552073.1"/>
    <property type="molecule type" value="Genomic_DNA"/>
</dbReference>
<dbReference type="InterPro" id="IPR025630">
    <property type="entry name" value="DUF4288"/>
</dbReference>